<accession>A0ABQ9G0L9</accession>
<keyword evidence="5" id="KW-1185">Reference proteome</keyword>
<dbReference type="EMBL" id="JARBHB010000017">
    <property type="protein sequence ID" value="KAJ8866033.1"/>
    <property type="molecule type" value="Genomic_DNA"/>
</dbReference>
<name>A0ABQ9G0L9_9NEOP</name>
<dbReference type="InterPro" id="IPR036397">
    <property type="entry name" value="RNaseH_sf"/>
</dbReference>
<feature type="compositionally biased region" description="Polar residues" evidence="1">
    <location>
        <begin position="550"/>
        <end position="564"/>
    </location>
</feature>
<sequence>MEGVPAFGPFNLLMWLRVVGVALLESRPALLGDRRSRGRLAAFLVSSGAGSDERTLGRGGEIAASILALRHEGNTGSERPLLSRQLGMRDDNARCHVSRATMQWYADNNVRRLDWPAQSPDLNPIEHLWDELDHRVRARQARPKSIAQLMEWLQEEWRRIPLDDLQTLVESMPDRVAAVIAAGARLHDVLSASFGATVAERLACSPPAKANRVSIPGRVTSFSQAGIVPDDAVGRRGFLGDLPFPPPESIFFLFLASPAPSYGQRTDLRKSSNGTTQHIASLRKARTFLQTSSPRSNTHAPRVAFFSPRPLRETFCTSGLAAAVLAVLSVRVDLRLCSCASNVKKRGSDTGDTKQARLAPHRPYVQGYSNKHCATRVHGGVADRLHASHVGESGLIPGEVASGFSYVGIRAGRCRWSGVFSQGINPPPPPRTNFSTLPHSRLPLTLIGSQDLVVKEPPESLNYQLKAKKNYTCYMLNSQYRQLTSNLSVLVNLCRPQGAKAGKITLAVFAVRSDPRNSLGSSTRGPFGGFLRGTISLHAAESSILHSRLTRSPPTNANRVQSPAGSPDSRKWESCRTIPLVGGFSRGSPVSPHLVILGPLHIHINRPHRLSRPLCNPSLDTYADIRDALEASHVYPPLQDCNFCWCLVSPLTAILLVQTTLHSLYVLRNWLDYYSPPTKTNRDRFPAGSLLGFRTWDS</sequence>
<feature type="domain" description="Tc1-like transposase DDE" evidence="3">
    <location>
        <begin position="91"/>
        <end position="144"/>
    </location>
</feature>
<reference evidence="4 5" key="1">
    <citation type="submission" date="2023-02" db="EMBL/GenBank/DDBJ databases">
        <title>LHISI_Scaffold_Assembly.</title>
        <authorList>
            <person name="Stuart O.P."/>
            <person name="Cleave R."/>
            <person name="Magrath M.J.L."/>
            <person name="Mikheyev A.S."/>
        </authorList>
    </citation>
    <scope>NUCLEOTIDE SEQUENCE [LARGE SCALE GENOMIC DNA]</scope>
    <source>
        <strain evidence="4">Daus_M_001</strain>
        <tissue evidence="4">Leg muscle</tissue>
    </source>
</reference>
<protein>
    <recommendedName>
        <fullName evidence="3">Tc1-like transposase DDE domain-containing protein</fullName>
    </recommendedName>
</protein>
<dbReference type="InterPro" id="IPR038717">
    <property type="entry name" value="Tc1-like_DDE_dom"/>
</dbReference>
<organism evidence="4 5">
    <name type="scientific">Dryococelus australis</name>
    <dbReference type="NCBI Taxonomy" id="614101"/>
    <lineage>
        <taxon>Eukaryota</taxon>
        <taxon>Metazoa</taxon>
        <taxon>Ecdysozoa</taxon>
        <taxon>Arthropoda</taxon>
        <taxon>Hexapoda</taxon>
        <taxon>Insecta</taxon>
        <taxon>Pterygota</taxon>
        <taxon>Neoptera</taxon>
        <taxon>Polyneoptera</taxon>
        <taxon>Phasmatodea</taxon>
        <taxon>Verophasmatodea</taxon>
        <taxon>Anareolatae</taxon>
        <taxon>Phasmatidae</taxon>
        <taxon>Eurycanthinae</taxon>
        <taxon>Dryococelus</taxon>
    </lineage>
</organism>
<evidence type="ECO:0000256" key="1">
    <source>
        <dbReference type="SAM" id="MobiDB-lite"/>
    </source>
</evidence>
<feature type="chain" id="PRO_5046654388" description="Tc1-like transposase DDE domain-containing protein" evidence="2">
    <location>
        <begin position="23"/>
        <end position="698"/>
    </location>
</feature>
<keyword evidence="2" id="KW-0732">Signal</keyword>
<evidence type="ECO:0000256" key="2">
    <source>
        <dbReference type="SAM" id="SignalP"/>
    </source>
</evidence>
<proteinExistence type="predicted"/>
<dbReference type="Proteomes" id="UP001159363">
    <property type="component" value="Chromosome 16"/>
</dbReference>
<dbReference type="Gene3D" id="3.30.420.10">
    <property type="entry name" value="Ribonuclease H-like superfamily/Ribonuclease H"/>
    <property type="match status" value="1"/>
</dbReference>
<evidence type="ECO:0000313" key="5">
    <source>
        <dbReference type="Proteomes" id="UP001159363"/>
    </source>
</evidence>
<gene>
    <name evidence="4" type="ORF">PR048_033557</name>
</gene>
<dbReference type="Pfam" id="PF13358">
    <property type="entry name" value="DDE_3"/>
    <property type="match status" value="1"/>
</dbReference>
<evidence type="ECO:0000313" key="4">
    <source>
        <dbReference type="EMBL" id="KAJ8866033.1"/>
    </source>
</evidence>
<feature type="signal peptide" evidence="2">
    <location>
        <begin position="1"/>
        <end position="22"/>
    </location>
</feature>
<feature type="region of interest" description="Disordered" evidence="1">
    <location>
        <begin position="547"/>
        <end position="571"/>
    </location>
</feature>
<evidence type="ECO:0000259" key="3">
    <source>
        <dbReference type="Pfam" id="PF13358"/>
    </source>
</evidence>
<comment type="caution">
    <text evidence="4">The sequence shown here is derived from an EMBL/GenBank/DDBJ whole genome shotgun (WGS) entry which is preliminary data.</text>
</comment>